<protein>
    <submittedName>
        <fullName evidence="7">Zinc finger protein, putative</fullName>
    </submittedName>
</protein>
<evidence type="ECO:0000256" key="2">
    <source>
        <dbReference type="ARBA" id="ARBA00022771"/>
    </source>
</evidence>
<sequence>MGNKGSTPSNWKPDTSSSSCDSCGAPFSLLRRRHHCRNCGGLFCDTCSSGRCSLPSRGFDESVRVCCVCSLRMDAMSASSTPVTPTRRRSDVLHREHLNAPRNGHSPSSAPSSRARLMTN</sequence>
<dbReference type="InterPro" id="IPR052113">
    <property type="entry name" value="FYVE-type_Zinc_Finger"/>
</dbReference>
<dbReference type="AlphaFoldDB" id="A0A0S4KLQ4"/>
<evidence type="ECO:0000313" key="8">
    <source>
        <dbReference type="Proteomes" id="UP000051952"/>
    </source>
</evidence>
<keyword evidence="2 4" id="KW-0863">Zinc-finger</keyword>
<feature type="domain" description="FYVE-type" evidence="6">
    <location>
        <begin position="14"/>
        <end position="74"/>
    </location>
</feature>
<feature type="region of interest" description="Disordered" evidence="5">
    <location>
        <begin position="77"/>
        <end position="120"/>
    </location>
</feature>
<dbReference type="PANTHER" id="PTHR39490:SF8">
    <property type="entry name" value="ZINC FINGER FYVE DOMAIN-CONTAINING PROTEIN 21"/>
    <property type="match status" value="1"/>
</dbReference>
<feature type="compositionally biased region" description="Low complexity" evidence="5">
    <location>
        <begin position="106"/>
        <end position="120"/>
    </location>
</feature>
<keyword evidence="8" id="KW-1185">Reference proteome</keyword>
<dbReference type="Gene3D" id="3.30.40.10">
    <property type="entry name" value="Zinc/RING finger domain, C3HC4 (zinc finger)"/>
    <property type="match status" value="1"/>
</dbReference>
<dbReference type="EMBL" id="CYKH01001107">
    <property type="protein sequence ID" value="CUI14418.1"/>
    <property type="molecule type" value="Genomic_DNA"/>
</dbReference>
<dbReference type="OrthoDB" id="10018316at2759"/>
<feature type="compositionally biased region" description="Polar residues" evidence="5">
    <location>
        <begin position="1"/>
        <end position="21"/>
    </location>
</feature>
<dbReference type="Proteomes" id="UP000051952">
    <property type="component" value="Unassembled WGS sequence"/>
</dbReference>
<gene>
    <name evidence="7" type="ORF">BSAL_88115</name>
</gene>
<dbReference type="SMART" id="SM00064">
    <property type="entry name" value="FYVE"/>
    <property type="match status" value="1"/>
</dbReference>
<dbReference type="InterPro" id="IPR013083">
    <property type="entry name" value="Znf_RING/FYVE/PHD"/>
</dbReference>
<evidence type="ECO:0000256" key="4">
    <source>
        <dbReference type="PROSITE-ProRule" id="PRU00091"/>
    </source>
</evidence>
<dbReference type="PROSITE" id="PS50178">
    <property type="entry name" value="ZF_FYVE"/>
    <property type="match status" value="1"/>
</dbReference>
<evidence type="ECO:0000256" key="5">
    <source>
        <dbReference type="SAM" id="MobiDB-lite"/>
    </source>
</evidence>
<dbReference type="SUPFAM" id="SSF57903">
    <property type="entry name" value="FYVE/PHD zinc finger"/>
    <property type="match status" value="1"/>
</dbReference>
<dbReference type="VEuPathDB" id="TriTrypDB:BSAL_88115"/>
<feature type="compositionally biased region" description="Basic and acidic residues" evidence="5">
    <location>
        <begin position="88"/>
        <end position="99"/>
    </location>
</feature>
<dbReference type="InterPro" id="IPR017455">
    <property type="entry name" value="Znf_FYVE-rel"/>
</dbReference>
<keyword evidence="3" id="KW-0862">Zinc</keyword>
<accession>A0A0S4KLQ4</accession>
<organism evidence="7 8">
    <name type="scientific">Bodo saltans</name>
    <name type="common">Flagellated protozoan</name>
    <dbReference type="NCBI Taxonomy" id="75058"/>
    <lineage>
        <taxon>Eukaryota</taxon>
        <taxon>Discoba</taxon>
        <taxon>Euglenozoa</taxon>
        <taxon>Kinetoplastea</taxon>
        <taxon>Metakinetoplastina</taxon>
        <taxon>Eubodonida</taxon>
        <taxon>Bodonidae</taxon>
        <taxon>Bodo</taxon>
    </lineage>
</organism>
<feature type="region of interest" description="Disordered" evidence="5">
    <location>
        <begin position="1"/>
        <end position="22"/>
    </location>
</feature>
<proteinExistence type="predicted"/>
<dbReference type="InterPro" id="IPR000306">
    <property type="entry name" value="Znf_FYVE"/>
</dbReference>
<reference evidence="8" key="1">
    <citation type="submission" date="2015-09" db="EMBL/GenBank/DDBJ databases">
        <authorList>
            <consortium name="Pathogen Informatics"/>
        </authorList>
    </citation>
    <scope>NUCLEOTIDE SEQUENCE [LARGE SCALE GENOMIC DNA]</scope>
    <source>
        <strain evidence="8">Lake Konstanz</strain>
    </source>
</reference>
<dbReference type="Pfam" id="PF01363">
    <property type="entry name" value="FYVE"/>
    <property type="match status" value="1"/>
</dbReference>
<evidence type="ECO:0000256" key="1">
    <source>
        <dbReference type="ARBA" id="ARBA00022723"/>
    </source>
</evidence>
<dbReference type="InterPro" id="IPR011011">
    <property type="entry name" value="Znf_FYVE_PHD"/>
</dbReference>
<dbReference type="PANTHER" id="PTHR39490">
    <property type="entry name" value="ARRESTIN DOMAIN-CONTAINING PROTEIN D"/>
    <property type="match status" value="1"/>
</dbReference>
<keyword evidence="1" id="KW-0479">Metal-binding</keyword>
<dbReference type="GO" id="GO:0008270">
    <property type="term" value="F:zinc ion binding"/>
    <property type="evidence" value="ECO:0007669"/>
    <property type="project" value="UniProtKB-KW"/>
</dbReference>
<evidence type="ECO:0000313" key="7">
    <source>
        <dbReference type="EMBL" id="CUI14418.1"/>
    </source>
</evidence>
<evidence type="ECO:0000259" key="6">
    <source>
        <dbReference type="PROSITE" id="PS50178"/>
    </source>
</evidence>
<name>A0A0S4KLQ4_BODSA</name>
<evidence type="ECO:0000256" key="3">
    <source>
        <dbReference type="ARBA" id="ARBA00022833"/>
    </source>
</evidence>